<proteinExistence type="predicted"/>
<protein>
    <submittedName>
        <fullName evidence="1">Uncharacterized protein</fullName>
    </submittedName>
</protein>
<dbReference type="AlphaFoldDB" id="G9EK99"/>
<keyword evidence="2" id="KW-1185">Reference proteome</keyword>
<dbReference type="STRING" id="658187.LDG_5623"/>
<dbReference type="Proteomes" id="UP000002770">
    <property type="component" value="Unassembled WGS sequence"/>
</dbReference>
<organism evidence="1 2">
    <name type="scientific">Legionella drancourtii LLAP12</name>
    <dbReference type="NCBI Taxonomy" id="658187"/>
    <lineage>
        <taxon>Bacteria</taxon>
        <taxon>Pseudomonadati</taxon>
        <taxon>Pseudomonadota</taxon>
        <taxon>Gammaproteobacteria</taxon>
        <taxon>Legionellales</taxon>
        <taxon>Legionellaceae</taxon>
        <taxon>Legionella</taxon>
    </lineage>
</organism>
<reference evidence="1 2" key="1">
    <citation type="journal article" date="2011" name="BMC Genomics">
        <title>Insight into cross-talk between intra-amoebal pathogens.</title>
        <authorList>
            <person name="Gimenez G."/>
            <person name="Bertelli C."/>
            <person name="Moliner C."/>
            <person name="Robert C."/>
            <person name="Raoult D."/>
            <person name="Fournier P.E."/>
            <person name="Greub G."/>
        </authorList>
    </citation>
    <scope>NUCLEOTIDE SEQUENCE [LARGE SCALE GENOMIC DNA]</scope>
    <source>
        <strain evidence="1 2">LLAP12</strain>
    </source>
</reference>
<dbReference type="EMBL" id="JH413801">
    <property type="protein sequence ID" value="EHL32250.1"/>
    <property type="molecule type" value="Genomic_DNA"/>
</dbReference>
<gene>
    <name evidence="1" type="ORF">LDG_5623</name>
</gene>
<name>G9EK99_9GAMM</name>
<evidence type="ECO:0000313" key="2">
    <source>
        <dbReference type="Proteomes" id="UP000002770"/>
    </source>
</evidence>
<sequence length="41" mass="4761">MNKDIDTLMLVKEAFAHWRATRLKQGKIPDYLWGGSQEALK</sequence>
<evidence type="ECO:0000313" key="1">
    <source>
        <dbReference type="EMBL" id="EHL32250.1"/>
    </source>
</evidence>
<dbReference type="InParanoid" id="G9EK99"/>
<dbReference type="HOGENOM" id="CLU_3272154_0_0_6"/>
<accession>G9EK99</accession>